<accession>A0A2Z6P1I0</accession>
<organism evidence="2 3">
    <name type="scientific">Trifolium subterraneum</name>
    <name type="common">Subterranean clover</name>
    <dbReference type="NCBI Taxonomy" id="3900"/>
    <lineage>
        <taxon>Eukaryota</taxon>
        <taxon>Viridiplantae</taxon>
        <taxon>Streptophyta</taxon>
        <taxon>Embryophyta</taxon>
        <taxon>Tracheophyta</taxon>
        <taxon>Spermatophyta</taxon>
        <taxon>Magnoliopsida</taxon>
        <taxon>eudicotyledons</taxon>
        <taxon>Gunneridae</taxon>
        <taxon>Pentapetalae</taxon>
        <taxon>rosids</taxon>
        <taxon>fabids</taxon>
        <taxon>Fabales</taxon>
        <taxon>Fabaceae</taxon>
        <taxon>Papilionoideae</taxon>
        <taxon>50 kb inversion clade</taxon>
        <taxon>NPAAA clade</taxon>
        <taxon>Hologalegina</taxon>
        <taxon>IRL clade</taxon>
        <taxon>Trifolieae</taxon>
        <taxon>Trifolium</taxon>
    </lineage>
</organism>
<dbReference type="Proteomes" id="UP000242715">
    <property type="component" value="Unassembled WGS sequence"/>
</dbReference>
<proteinExistence type="predicted"/>
<evidence type="ECO:0000313" key="2">
    <source>
        <dbReference type="EMBL" id="GAU49576.1"/>
    </source>
</evidence>
<name>A0A2Z6P1I0_TRISU</name>
<gene>
    <name evidence="2" type="ORF">TSUD_179900</name>
</gene>
<evidence type="ECO:0000313" key="3">
    <source>
        <dbReference type="Proteomes" id="UP000242715"/>
    </source>
</evidence>
<feature type="region of interest" description="Disordered" evidence="1">
    <location>
        <begin position="46"/>
        <end position="66"/>
    </location>
</feature>
<sequence>MAVRDFNGTMTKHKHKHNDTEFTDKFNGEYDARMKGWLHTNYHSDRITKHHDGERLDYTTGNETEE</sequence>
<dbReference type="AlphaFoldDB" id="A0A2Z6P1I0"/>
<reference evidence="3" key="1">
    <citation type="journal article" date="2017" name="Front. Plant Sci.">
        <title>Climate Clever Clovers: New Paradigm to Reduce the Environmental Footprint of Ruminants by Breeding Low Methanogenic Forages Utilizing Haplotype Variation.</title>
        <authorList>
            <person name="Kaur P."/>
            <person name="Appels R."/>
            <person name="Bayer P.E."/>
            <person name="Keeble-Gagnere G."/>
            <person name="Wang J."/>
            <person name="Hirakawa H."/>
            <person name="Shirasawa K."/>
            <person name="Vercoe P."/>
            <person name="Stefanova K."/>
            <person name="Durmic Z."/>
            <person name="Nichols P."/>
            <person name="Revell C."/>
            <person name="Isobe S.N."/>
            <person name="Edwards D."/>
            <person name="Erskine W."/>
        </authorList>
    </citation>
    <scope>NUCLEOTIDE SEQUENCE [LARGE SCALE GENOMIC DNA]</scope>
    <source>
        <strain evidence="3">cv. Daliak</strain>
    </source>
</reference>
<dbReference type="EMBL" id="DF974588">
    <property type="protein sequence ID" value="GAU49576.1"/>
    <property type="molecule type" value="Genomic_DNA"/>
</dbReference>
<feature type="region of interest" description="Disordered" evidence="1">
    <location>
        <begin position="1"/>
        <end position="23"/>
    </location>
</feature>
<keyword evidence="3" id="KW-1185">Reference proteome</keyword>
<protein>
    <submittedName>
        <fullName evidence="2">Uncharacterized protein</fullName>
    </submittedName>
</protein>
<feature type="compositionally biased region" description="Basic and acidic residues" evidence="1">
    <location>
        <begin position="46"/>
        <end position="57"/>
    </location>
</feature>
<evidence type="ECO:0000256" key="1">
    <source>
        <dbReference type="SAM" id="MobiDB-lite"/>
    </source>
</evidence>